<dbReference type="EMBL" id="AEEH01000044">
    <property type="protein sequence ID" value="EFM25118.1"/>
    <property type="molecule type" value="Genomic_DNA"/>
</dbReference>
<gene>
    <name evidence="3" type="ORF">HMPREF9225_1252</name>
</gene>
<dbReference type="RefSeq" id="WP_008902066.1">
    <property type="nucleotide sequence ID" value="NZ_GL397071.1"/>
</dbReference>
<accession>E0NM63</accession>
<comment type="caution">
    <text evidence="3">The sequence shown here is derived from an EMBL/GenBank/DDBJ whole genome shotgun (WGS) entry which is preliminary data.</text>
</comment>
<evidence type="ECO:0000256" key="1">
    <source>
        <dbReference type="ARBA" id="ARBA00022527"/>
    </source>
</evidence>
<dbReference type="eggNOG" id="COG2172">
    <property type="taxonomic scope" value="Bacteria"/>
</dbReference>
<dbReference type="SUPFAM" id="SSF55874">
    <property type="entry name" value="ATPase domain of HSP90 chaperone/DNA topoisomerase II/histidine kinase"/>
    <property type="match status" value="1"/>
</dbReference>
<sequence length="132" mass="15199">MKTIYCFEGSIKSNLNEVKPLVEETLFDLKNFIKCESSLFDIRLILDELMINSILHGNNSNFLKNVHLSIFLKDNEVEIRVKDEGKGVIFDFSKYDADDLKTTGRGLVLVKELTDRFILHGNEVIAIKYLNK</sequence>
<evidence type="ECO:0000313" key="4">
    <source>
        <dbReference type="Proteomes" id="UP000003280"/>
    </source>
</evidence>
<dbReference type="STRING" id="862517.HMPREF9225_1252"/>
<dbReference type="Gene3D" id="3.30.565.10">
    <property type="entry name" value="Histidine kinase-like ATPase, C-terminal domain"/>
    <property type="match status" value="1"/>
</dbReference>
<dbReference type="OrthoDB" id="9767435at2"/>
<dbReference type="PANTHER" id="PTHR35526:SF3">
    <property type="entry name" value="ANTI-SIGMA-F FACTOR RSBW"/>
    <property type="match status" value="1"/>
</dbReference>
<protein>
    <recommendedName>
        <fullName evidence="2">Histidine kinase/HSP90-like ATPase domain-containing protein</fullName>
    </recommendedName>
</protein>
<keyword evidence="1" id="KW-0418">Kinase</keyword>
<dbReference type="InterPro" id="IPR050267">
    <property type="entry name" value="Anti-sigma-factor_SerPK"/>
</dbReference>
<organism evidence="3 4">
    <name type="scientific">Peptoniphilus duerdenii ATCC BAA-1640</name>
    <dbReference type="NCBI Taxonomy" id="862517"/>
    <lineage>
        <taxon>Bacteria</taxon>
        <taxon>Bacillati</taxon>
        <taxon>Bacillota</taxon>
        <taxon>Tissierellia</taxon>
        <taxon>Tissierellales</taxon>
        <taxon>Peptoniphilaceae</taxon>
        <taxon>Peptoniphilus</taxon>
    </lineage>
</organism>
<feature type="domain" description="Histidine kinase/HSP90-like ATPase" evidence="2">
    <location>
        <begin position="37"/>
        <end position="126"/>
    </location>
</feature>
<dbReference type="Pfam" id="PF13581">
    <property type="entry name" value="HATPase_c_2"/>
    <property type="match status" value="1"/>
</dbReference>
<dbReference type="CDD" id="cd16936">
    <property type="entry name" value="HATPase_RsbW-like"/>
    <property type="match status" value="1"/>
</dbReference>
<evidence type="ECO:0000259" key="2">
    <source>
        <dbReference type="Pfam" id="PF13581"/>
    </source>
</evidence>
<keyword evidence="4" id="KW-1185">Reference proteome</keyword>
<reference evidence="3 4" key="1">
    <citation type="submission" date="2010-07" db="EMBL/GenBank/DDBJ databases">
        <authorList>
            <person name="Muzny D."/>
            <person name="Qin X."/>
            <person name="Deng J."/>
            <person name="Jiang H."/>
            <person name="Liu Y."/>
            <person name="Qu J."/>
            <person name="Song X.-Z."/>
            <person name="Zhang L."/>
            <person name="Thornton R."/>
            <person name="Coyle M."/>
            <person name="Francisco L."/>
            <person name="Jackson L."/>
            <person name="Javaid M."/>
            <person name="Korchina V."/>
            <person name="Kovar C."/>
            <person name="Mata R."/>
            <person name="Mathew T."/>
            <person name="Ngo R."/>
            <person name="Nguyen L."/>
            <person name="Nguyen N."/>
            <person name="Okwuonu G."/>
            <person name="Ongeri F."/>
            <person name="Pham C."/>
            <person name="Simmons D."/>
            <person name="Wilczek-Boney K."/>
            <person name="Hale W."/>
            <person name="Jakkamsetti A."/>
            <person name="Pham P."/>
            <person name="Ruth R."/>
            <person name="San Lucas F."/>
            <person name="Warren J."/>
            <person name="Zhang J."/>
            <person name="Zhao Z."/>
            <person name="Zhou C."/>
            <person name="Zhu D."/>
            <person name="Lee S."/>
            <person name="Bess C."/>
            <person name="Blankenburg K."/>
            <person name="Forbes L."/>
            <person name="Fu Q."/>
            <person name="Gubbala S."/>
            <person name="Hirani K."/>
            <person name="Jayaseelan J.C."/>
            <person name="Lara F."/>
            <person name="Munidasa M."/>
            <person name="Palculict T."/>
            <person name="Patil S."/>
            <person name="Pu L.-L."/>
            <person name="Saada N."/>
            <person name="Tang L."/>
            <person name="Weissenberger G."/>
            <person name="Zhu Y."/>
            <person name="Hemphill L."/>
            <person name="Shang Y."/>
            <person name="Youmans B."/>
            <person name="Ayvaz T."/>
            <person name="Ross M."/>
            <person name="Santibanez J."/>
            <person name="Aqrawi P."/>
            <person name="Gross S."/>
            <person name="Joshi V."/>
            <person name="Fowler G."/>
            <person name="Nazareth L."/>
            <person name="Reid J."/>
            <person name="Worley K."/>
            <person name="Petrosino J."/>
            <person name="Highlander S."/>
            <person name="Gibbs R."/>
        </authorList>
    </citation>
    <scope>NUCLEOTIDE SEQUENCE [LARGE SCALE GENOMIC DNA]</scope>
    <source>
        <strain evidence="3 4">ATCC BAA-1640</strain>
    </source>
</reference>
<dbReference type="InterPro" id="IPR003594">
    <property type="entry name" value="HATPase_dom"/>
</dbReference>
<dbReference type="AlphaFoldDB" id="E0NM63"/>
<dbReference type="HOGENOM" id="CLU_090336_11_3_9"/>
<dbReference type="PANTHER" id="PTHR35526">
    <property type="entry name" value="ANTI-SIGMA-F FACTOR RSBW-RELATED"/>
    <property type="match status" value="1"/>
</dbReference>
<dbReference type="InterPro" id="IPR036890">
    <property type="entry name" value="HATPase_C_sf"/>
</dbReference>
<keyword evidence="1" id="KW-0723">Serine/threonine-protein kinase</keyword>
<proteinExistence type="predicted"/>
<dbReference type="GO" id="GO:0004674">
    <property type="term" value="F:protein serine/threonine kinase activity"/>
    <property type="evidence" value="ECO:0007669"/>
    <property type="project" value="UniProtKB-KW"/>
</dbReference>
<name>E0NM63_9FIRM</name>
<dbReference type="Proteomes" id="UP000003280">
    <property type="component" value="Unassembled WGS sequence"/>
</dbReference>
<evidence type="ECO:0000313" key="3">
    <source>
        <dbReference type="EMBL" id="EFM25118.1"/>
    </source>
</evidence>
<keyword evidence="1" id="KW-0808">Transferase</keyword>